<reference evidence="4 5" key="1">
    <citation type="submission" date="2020-02" db="EMBL/GenBank/DDBJ databases">
        <authorList>
            <person name="Kim M.K."/>
        </authorList>
    </citation>
    <scope>NUCLEOTIDE SEQUENCE [LARGE SCALE GENOMIC DNA]</scope>
    <source>
        <strain evidence="4 5">17J57-3</strain>
    </source>
</reference>
<evidence type="ECO:0000313" key="4">
    <source>
        <dbReference type="EMBL" id="NEX60704.1"/>
    </source>
</evidence>
<evidence type="ECO:0000313" key="5">
    <source>
        <dbReference type="Proteomes" id="UP000482155"/>
    </source>
</evidence>
<evidence type="ECO:0000256" key="3">
    <source>
        <dbReference type="SAM" id="SignalP"/>
    </source>
</evidence>
<feature type="region of interest" description="Disordered" evidence="2">
    <location>
        <begin position="604"/>
        <end position="624"/>
    </location>
</feature>
<dbReference type="Proteomes" id="UP000482155">
    <property type="component" value="Unassembled WGS sequence"/>
</dbReference>
<dbReference type="PANTHER" id="PTHR43215:SF14">
    <property type="entry name" value="RADIAL SPOKE HEAD 1 HOMOLOG"/>
    <property type="match status" value="1"/>
</dbReference>
<feature type="compositionally biased region" description="Basic and acidic residues" evidence="2">
    <location>
        <begin position="604"/>
        <end position="617"/>
    </location>
</feature>
<dbReference type="AlphaFoldDB" id="A0A6B3SIM1"/>
<protein>
    <recommendedName>
        <fullName evidence="6">MORN repeat-containing protein</fullName>
    </recommendedName>
</protein>
<name>A0A6B3SIM1_9BURK</name>
<feature type="region of interest" description="Disordered" evidence="2">
    <location>
        <begin position="502"/>
        <end position="521"/>
    </location>
</feature>
<feature type="region of interest" description="Disordered" evidence="2">
    <location>
        <begin position="418"/>
        <end position="442"/>
    </location>
</feature>
<feature type="chain" id="PRO_5025529959" description="MORN repeat-containing protein" evidence="3">
    <location>
        <begin position="25"/>
        <end position="624"/>
    </location>
</feature>
<evidence type="ECO:0000256" key="1">
    <source>
        <dbReference type="ARBA" id="ARBA00022737"/>
    </source>
</evidence>
<dbReference type="Gene3D" id="2.20.110.10">
    <property type="entry name" value="Histone H3 K4-specific methyltransferase SET7/9 N-terminal domain"/>
    <property type="match status" value="3"/>
</dbReference>
<feature type="compositionally biased region" description="Low complexity" evidence="2">
    <location>
        <begin position="419"/>
        <end position="436"/>
    </location>
</feature>
<organism evidence="4 5">
    <name type="scientific">Noviherbaspirillum galbum</name>
    <dbReference type="NCBI Taxonomy" id="2709383"/>
    <lineage>
        <taxon>Bacteria</taxon>
        <taxon>Pseudomonadati</taxon>
        <taxon>Pseudomonadota</taxon>
        <taxon>Betaproteobacteria</taxon>
        <taxon>Burkholderiales</taxon>
        <taxon>Oxalobacteraceae</taxon>
        <taxon>Noviherbaspirillum</taxon>
    </lineage>
</organism>
<comment type="caution">
    <text evidence="4">The sequence shown here is derived from an EMBL/GenBank/DDBJ whole genome shotgun (WGS) entry which is preliminary data.</text>
</comment>
<keyword evidence="5" id="KW-1185">Reference proteome</keyword>
<dbReference type="RefSeq" id="WP_163961205.1">
    <property type="nucleotide sequence ID" value="NZ_JAAIVB010000014.1"/>
</dbReference>
<evidence type="ECO:0008006" key="6">
    <source>
        <dbReference type="Google" id="ProtNLM"/>
    </source>
</evidence>
<keyword evidence="1" id="KW-0677">Repeat</keyword>
<evidence type="ECO:0000256" key="2">
    <source>
        <dbReference type="SAM" id="MobiDB-lite"/>
    </source>
</evidence>
<sequence>MKHFVRTAACVAAFLPALPVLSIAQDAGSTLPLASDAPAASRPAAAIEAGGASDCQPVIQALDAAIKTGQAELDRQDWIRATASLKLAETSATQAAGACSGPQADEAQARLVNLRGMIQLAEDKTRRIKECTSLTRQASSVDVKAAMAQAAKKESAELLRHYDEAVKLWTGAVDACDGPARERARRNLADTDKARAAIAELSDSGPECEAGHRGAASMQDLGKQAFQERRWADAALLFRKSASMYEMAGEKCHGRQADVAQTRFNQVMVDAHNAEYCAPVFDRAREKAQQLKAAGPGEPLATRQEMSRNTEIAWREAAVQCRGSAAELALNNAQRLSKERGTPLPDTVLAAIKATAVQAEPLVQLVPPAAPVTATKAVAVAGSAGALATATTSASVPPANPLAGITDTIGSVAKRVTSATTPAAPEPAPAQAAAKPAAPPQPAEFDVNGAKFAGVFQRDANGTTYSGNGSITWPNGDRYNGTLAMGKREGKGSFTWASGQSYAGDWKNDEPNGQGSMRFPNGDQYEGAVMRGMPNGSGSMRFARGDFYSGDFVNGVPHGKGSFLGKNGHQYAGQWAAGLKEGNGTYTWPNGDKWVGVFRKDAQTDDGDLVRADEQAKGKQASAS</sequence>
<dbReference type="SUPFAM" id="SSF82185">
    <property type="entry name" value="Histone H3 K4-specific methyltransferase SET7/9 N-terminal domain"/>
    <property type="match status" value="2"/>
</dbReference>
<keyword evidence="3" id="KW-0732">Signal</keyword>
<dbReference type="PANTHER" id="PTHR43215">
    <property type="entry name" value="RADIAL SPOKE HEAD 1 HOMOLOG"/>
    <property type="match status" value="1"/>
</dbReference>
<proteinExistence type="predicted"/>
<gene>
    <name evidence="4" type="ORF">G3574_06410</name>
</gene>
<dbReference type="SMART" id="SM00698">
    <property type="entry name" value="MORN"/>
    <property type="match status" value="5"/>
</dbReference>
<dbReference type="Pfam" id="PF02493">
    <property type="entry name" value="MORN"/>
    <property type="match status" value="6"/>
</dbReference>
<feature type="signal peptide" evidence="3">
    <location>
        <begin position="1"/>
        <end position="24"/>
    </location>
</feature>
<dbReference type="InterPro" id="IPR003409">
    <property type="entry name" value="MORN"/>
</dbReference>
<dbReference type="EMBL" id="JAAIVB010000014">
    <property type="protein sequence ID" value="NEX60704.1"/>
    <property type="molecule type" value="Genomic_DNA"/>
</dbReference>
<accession>A0A6B3SIM1</accession>